<evidence type="ECO:0000313" key="2">
    <source>
        <dbReference type="EMBL" id="CAG8629368.1"/>
    </source>
</evidence>
<accession>A0A9N9GTT8</accession>
<feature type="region of interest" description="Disordered" evidence="1">
    <location>
        <begin position="1"/>
        <end position="23"/>
    </location>
</feature>
<proteinExistence type="predicted"/>
<evidence type="ECO:0000313" key="3">
    <source>
        <dbReference type="Proteomes" id="UP000789706"/>
    </source>
</evidence>
<dbReference type="Proteomes" id="UP000789706">
    <property type="component" value="Unassembled WGS sequence"/>
</dbReference>
<organism evidence="2 3">
    <name type="scientific">Diversispora eburnea</name>
    <dbReference type="NCBI Taxonomy" id="1213867"/>
    <lineage>
        <taxon>Eukaryota</taxon>
        <taxon>Fungi</taxon>
        <taxon>Fungi incertae sedis</taxon>
        <taxon>Mucoromycota</taxon>
        <taxon>Glomeromycotina</taxon>
        <taxon>Glomeromycetes</taxon>
        <taxon>Diversisporales</taxon>
        <taxon>Diversisporaceae</taxon>
        <taxon>Diversispora</taxon>
    </lineage>
</organism>
<dbReference type="AlphaFoldDB" id="A0A9N9GTT8"/>
<gene>
    <name evidence="2" type="ORF">DEBURN_LOCUS10704</name>
</gene>
<dbReference type="OrthoDB" id="2478107at2759"/>
<dbReference type="EMBL" id="CAJVPK010003631">
    <property type="protein sequence ID" value="CAG8629368.1"/>
    <property type="molecule type" value="Genomic_DNA"/>
</dbReference>
<protein>
    <submittedName>
        <fullName evidence="2">8899_t:CDS:1</fullName>
    </submittedName>
</protein>
<evidence type="ECO:0000256" key="1">
    <source>
        <dbReference type="SAM" id="MobiDB-lite"/>
    </source>
</evidence>
<name>A0A9N9GTT8_9GLOM</name>
<feature type="non-terminal residue" evidence="2">
    <location>
        <position position="169"/>
    </location>
</feature>
<reference evidence="2" key="1">
    <citation type="submission" date="2021-06" db="EMBL/GenBank/DDBJ databases">
        <authorList>
            <person name="Kallberg Y."/>
            <person name="Tangrot J."/>
            <person name="Rosling A."/>
        </authorList>
    </citation>
    <scope>NUCLEOTIDE SEQUENCE</scope>
    <source>
        <strain evidence="2">AZ414A</strain>
    </source>
</reference>
<sequence>DIEKINDTESVENRKDTNDFEESDNIKNGEGFEYLNDIEDKNINLIDVFDAYNDFGTEIPLLNTFNAITWTAEVWDNVTDDIIYRSWARTAKDYINIDSCLETTGIPNVEEEINDAISPVSHKTVLESIENIYNYLQQQRNLNIKHSFIVNLKDLQHQIRLNQISLSKQ</sequence>
<keyword evidence="3" id="KW-1185">Reference proteome</keyword>
<comment type="caution">
    <text evidence="2">The sequence shown here is derived from an EMBL/GenBank/DDBJ whole genome shotgun (WGS) entry which is preliminary data.</text>
</comment>
<feature type="compositionally biased region" description="Basic and acidic residues" evidence="1">
    <location>
        <begin position="1"/>
        <end position="18"/>
    </location>
</feature>